<protein>
    <submittedName>
        <fullName evidence="1">Uncharacterized protein</fullName>
    </submittedName>
</protein>
<keyword evidence="2" id="KW-1185">Reference proteome</keyword>
<dbReference type="Proteomes" id="UP001567537">
    <property type="component" value="Unassembled WGS sequence"/>
</dbReference>
<name>A0ABV4JBI0_9ACTN</name>
<accession>A0ABV4JBI0</accession>
<comment type="caution">
    <text evidence="1">The sequence shown here is derived from an EMBL/GenBank/DDBJ whole genome shotgun (WGS) entry which is preliminary data.</text>
</comment>
<organism evidence="1 2">
    <name type="scientific">Streptomyces pimonensis</name>
    <dbReference type="NCBI Taxonomy" id="2860288"/>
    <lineage>
        <taxon>Bacteria</taxon>
        <taxon>Bacillati</taxon>
        <taxon>Actinomycetota</taxon>
        <taxon>Actinomycetes</taxon>
        <taxon>Kitasatosporales</taxon>
        <taxon>Streptomycetaceae</taxon>
        <taxon>Streptomyces</taxon>
    </lineage>
</organism>
<sequence>MRFELMAALLRADRQPENSAVVDVGCVTDTGLNLYEVLGAGRTSHAGLRAGAARLLEVGHTLPSKADRLYLVLCEPPAEPWSAGSIRDVFTVEVVWRTTDGWAGGEAGTALGTTG</sequence>
<gene>
    <name evidence="1" type="ORF">KYY02_30170</name>
</gene>
<dbReference type="RefSeq" id="WP_371243798.1">
    <property type="nucleotide sequence ID" value="NZ_JAHWZY010000052.1"/>
</dbReference>
<proteinExistence type="predicted"/>
<reference evidence="1 2" key="1">
    <citation type="journal article" date="2021" name="Res Sq">
        <title>Streptomyces Pimoensis sp. nov., Isolated From the Taklimakan Desert in Xinjiang, China.</title>
        <authorList>
            <person name="Zhang P."/>
            <person name="Luo X."/>
            <person name="Luo X."/>
            <person name="Liu Z."/>
            <person name="Xia Z."/>
            <person name="Wan C."/>
            <person name="zhang L."/>
        </authorList>
    </citation>
    <scope>NUCLEOTIDE SEQUENCE [LARGE SCALE GENOMIC DNA]</scope>
    <source>
        <strain evidence="1 2">TRM75549</strain>
    </source>
</reference>
<evidence type="ECO:0000313" key="2">
    <source>
        <dbReference type="Proteomes" id="UP001567537"/>
    </source>
</evidence>
<evidence type="ECO:0000313" key="1">
    <source>
        <dbReference type="EMBL" id="MEZ3182770.1"/>
    </source>
</evidence>
<dbReference type="EMBL" id="JAHWZY010000052">
    <property type="protein sequence ID" value="MEZ3182770.1"/>
    <property type="molecule type" value="Genomic_DNA"/>
</dbReference>